<dbReference type="Proteomes" id="UP001160483">
    <property type="component" value="Unassembled WGS sequence"/>
</dbReference>
<dbReference type="EMBL" id="CAKKTJ010000300">
    <property type="protein sequence ID" value="CAH0479393.1"/>
    <property type="molecule type" value="Genomic_DNA"/>
</dbReference>
<reference evidence="1" key="1">
    <citation type="submission" date="2021-11" db="EMBL/GenBank/DDBJ databases">
        <authorList>
            <person name="Islam A."/>
            <person name="Islam S."/>
            <person name="Flora M.S."/>
            <person name="Rahman M."/>
            <person name="Ziaur R.M."/>
            <person name="Epstein J.H."/>
            <person name="Hassan M."/>
            <person name="Klassen M."/>
            <person name="Woodard K."/>
            <person name="Webb A."/>
            <person name="Webby R.J."/>
            <person name="El Zowalaty M.E."/>
        </authorList>
    </citation>
    <scope>NUCLEOTIDE SEQUENCE</scope>
    <source>
        <strain evidence="1">Pbs3</strain>
    </source>
</reference>
<evidence type="ECO:0000313" key="1">
    <source>
        <dbReference type="EMBL" id="CAH0479393.1"/>
    </source>
</evidence>
<protein>
    <recommendedName>
        <fullName evidence="3">BZIP domain-containing protein</fullName>
    </recommendedName>
</protein>
<comment type="caution">
    <text evidence="1">The sequence shown here is derived from an EMBL/GenBank/DDBJ whole genome shotgun (WGS) entry which is preliminary data.</text>
</comment>
<dbReference type="AlphaFoldDB" id="A0AAU9L1B2"/>
<proteinExistence type="predicted"/>
<organism evidence="1 2">
    <name type="scientific">Peronospora belbahrii</name>
    <dbReference type="NCBI Taxonomy" id="622444"/>
    <lineage>
        <taxon>Eukaryota</taxon>
        <taxon>Sar</taxon>
        <taxon>Stramenopiles</taxon>
        <taxon>Oomycota</taxon>
        <taxon>Peronosporomycetes</taxon>
        <taxon>Peronosporales</taxon>
        <taxon>Peronosporaceae</taxon>
        <taxon>Peronospora</taxon>
    </lineage>
</organism>
<name>A0AAU9L1B2_9STRA</name>
<sequence>MMEEVLELLASENTSVGLEKNSATCNENYDGQTVDVMQTEIAATCKKVVRESKANEIHGHCNVEIPSSPLHLTGTASQRSSPTPQRLLHGAVPQSLAANPCSMDFACAPESCQSFPLPIQEPIVARKTIASALIPISPPASLLHYGLQDLQLPIENPRTSAALLTSGSSILLTGQRVHVSSSAEFEELRRKVQMQMASRRYQAARHRKMHLQKLQVELSHLQYMEAETKQYQERSVNSLQQELKMHQDVVADLCSKLQDAAREELDWINVV</sequence>
<evidence type="ECO:0000313" key="2">
    <source>
        <dbReference type="Proteomes" id="UP001160483"/>
    </source>
</evidence>
<accession>A0AAU9L1B2</accession>
<evidence type="ECO:0008006" key="3">
    <source>
        <dbReference type="Google" id="ProtNLM"/>
    </source>
</evidence>
<gene>
    <name evidence="1" type="ORF">PBS003_LOCUS6036</name>
</gene>